<dbReference type="GeneID" id="39857009"/>
<sequence length="212" mass="23769">MNDGVGEPGGSRLTEVEDALQRLFRDGRTNAVLAWLLVGVLGTVFVESLLDVDYGWILFVGVVGFVVLLPPVAHREWRVMLPWELLVVALFPILVRGLVGGTVGTFATYLSLSGLALLVIVELHTFTTLRVTHWFAVVLVVLTTLAAAAAWTIFRWNADRFLGTSFLVDNETLMIEWLYVTLAGLAAGVLFDGYFRRRDRLLWRALRRVIRR</sequence>
<evidence type="ECO:0000313" key="4">
    <source>
        <dbReference type="Proteomes" id="UP000236740"/>
    </source>
</evidence>
<gene>
    <name evidence="2" type="ORF">DV707_02935</name>
    <name evidence="3" type="ORF">SAMN04488133_0969</name>
</gene>
<reference evidence="3 4" key="1">
    <citation type="submission" date="2016-10" db="EMBL/GenBank/DDBJ databases">
        <authorList>
            <person name="de Groot N.N."/>
        </authorList>
    </citation>
    <scope>NUCLEOTIDE SEQUENCE [LARGE SCALE GENOMIC DNA]</scope>
    <source>
        <strain evidence="3 4">CGMCC 1.10331</strain>
    </source>
</reference>
<dbReference type="Proteomes" id="UP000296733">
    <property type="component" value="Chromosome"/>
</dbReference>
<protein>
    <submittedName>
        <fullName evidence="3">Uncharacterized protein</fullName>
    </submittedName>
</protein>
<evidence type="ECO:0000313" key="2">
    <source>
        <dbReference type="EMBL" id="QCC48839.1"/>
    </source>
</evidence>
<evidence type="ECO:0000313" key="3">
    <source>
        <dbReference type="EMBL" id="SEF86886.1"/>
    </source>
</evidence>
<feature type="transmembrane region" description="Helical" evidence="1">
    <location>
        <begin position="134"/>
        <end position="154"/>
    </location>
</feature>
<dbReference type="Proteomes" id="UP000236740">
    <property type="component" value="Unassembled WGS sequence"/>
</dbReference>
<proteinExistence type="predicted"/>
<feature type="transmembrane region" description="Helical" evidence="1">
    <location>
        <begin position="85"/>
        <end position="103"/>
    </location>
</feature>
<name>A0A1H5VIK9_9EURY</name>
<dbReference type="OrthoDB" id="342532at2157"/>
<dbReference type="KEGG" id="hlm:DV707_02935"/>
<organism evidence="3 4">
    <name type="scientific">Halobellus limi</name>
    <dbReference type="NCBI Taxonomy" id="699433"/>
    <lineage>
        <taxon>Archaea</taxon>
        <taxon>Methanobacteriati</taxon>
        <taxon>Methanobacteriota</taxon>
        <taxon>Stenosarchaea group</taxon>
        <taxon>Halobacteria</taxon>
        <taxon>Halobacteriales</taxon>
        <taxon>Haloferacaceae</taxon>
        <taxon>Halobellus</taxon>
    </lineage>
</organism>
<keyword evidence="1" id="KW-1133">Transmembrane helix</keyword>
<feature type="transmembrane region" description="Helical" evidence="1">
    <location>
        <begin position="56"/>
        <end position="73"/>
    </location>
</feature>
<feature type="transmembrane region" description="Helical" evidence="1">
    <location>
        <begin position="174"/>
        <end position="195"/>
    </location>
</feature>
<dbReference type="RefSeq" id="WP_103991244.1">
    <property type="nucleotide sequence ID" value="NZ_CP031311.1"/>
</dbReference>
<dbReference type="AlphaFoldDB" id="A0A1H5VIK9"/>
<evidence type="ECO:0000313" key="5">
    <source>
        <dbReference type="Proteomes" id="UP000296733"/>
    </source>
</evidence>
<keyword evidence="4" id="KW-1185">Reference proteome</keyword>
<dbReference type="EMBL" id="CP031311">
    <property type="protein sequence ID" value="QCC48839.1"/>
    <property type="molecule type" value="Genomic_DNA"/>
</dbReference>
<feature type="transmembrane region" description="Helical" evidence="1">
    <location>
        <begin position="109"/>
        <end position="127"/>
    </location>
</feature>
<accession>A0A1H5VIK9</accession>
<reference evidence="2 5" key="2">
    <citation type="journal article" date="2019" name="Nat. Commun.">
        <title>A new type of DNA phosphorothioation-based antiviral system in archaea.</title>
        <authorList>
            <person name="Xiong L."/>
            <person name="Liu S."/>
            <person name="Chen S."/>
            <person name="Xiao Y."/>
            <person name="Zhu B."/>
            <person name="Gao Y."/>
            <person name="Zhang Y."/>
            <person name="Chen B."/>
            <person name="Luo J."/>
            <person name="Deng Z."/>
            <person name="Chen X."/>
            <person name="Wang L."/>
            <person name="Chen S."/>
        </authorList>
    </citation>
    <scope>NUCLEOTIDE SEQUENCE [LARGE SCALE GENOMIC DNA]</scope>
    <source>
        <strain evidence="2 5">CGMCC 1.10331</strain>
    </source>
</reference>
<feature type="transmembrane region" description="Helical" evidence="1">
    <location>
        <begin position="31"/>
        <end position="50"/>
    </location>
</feature>
<evidence type="ECO:0000256" key="1">
    <source>
        <dbReference type="SAM" id="Phobius"/>
    </source>
</evidence>
<dbReference type="EMBL" id="FNVN01000001">
    <property type="protein sequence ID" value="SEF86886.1"/>
    <property type="molecule type" value="Genomic_DNA"/>
</dbReference>
<keyword evidence="1" id="KW-0812">Transmembrane</keyword>
<keyword evidence="1" id="KW-0472">Membrane</keyword>